<dbReference type="CDD" id="cd16377">
    <property type="entry name" value="23S_rRNA_IVP_like"/>
    <property type="match status" value="1"/>
</dbReference>
<organism evidence="1 2">
    <name type="scientific">Salinimicrobium catena</name>
    <dbReference type="NCBI Taxonomy" id="390640"/>
    <lineage>
        <taxon>Bacteria</taxon>
        <taxon>Pseudomonadati</taxon>
        <taxon>Bacteroidota</taxon>
        <taxon>Flavobacteriia</taxon>
        <taxon>Flavobacteriales</taxon>
        <taxon>Flavobacteriaceae</taxon>
        <taxon>Salinimicrobium</taxon>
    </lineage>
</organism>
<dbReference type="InterPro" id="IPR036583">
    <property type="entry name" value="23S_rRNA_IVS_sf"/>
</dbReference>
<dbReference type="Pfam" id="PF05635">
    <property type="entry name" value="23S_rRNA_IVP"/>
    <property type="match status" value="1"/>
</dbReference>
<dbReference type="Gene3D" id="1.20.1440.60">
    <property type="entry name" value="23S rRNA-intervening sequence"/>
    <property type="match status" value="1"/>
</dbReference>
<dbReference type="Proteomes" id="UP000199448">
    <property type="component" value="Unassembled WGS sequence"/>
</dbReference>
<dbReference type="InterPro" id="IPR012657">
    <property type="entry name" value="23S_rRNA-intervening_sequence"/>
</dbReference>
<evidence type="ECO:0000313" key="2">
    <source>
        <dbReference type="Proteomes" id="UP000199448"/>
    </source>
</evidence>
<dbReference type="RefSeq" id="WP_093114391.1">
    <property type="nucleotide sequence ID" value="NZ_FNGG01000012.1"/>
</dbReference>
<gene>
    <name evidence="1" type="ORF">SAMN04488034_11238</name>
</gene>
<name>A0A1H5PD36_9FLAO</name>
<dbReference type="STRING" id="390640.SAMN04488034_11238"/>
<dbReference type="AlphaFoldDB" id="A0A1H5PD36"/>
<protein>
    <submittedName>
        <fullName evidence="1">Four helix bundle protein</fullName>
    </submittedName>
</protein>
<dbReference type="NCBIfam" id="TIGR02436">
    <property type="entry name" value="four helix bundle protein"/>
    <property type="match status" value="1"/>
</dbReference>
<evidence type="ECO:0000313" key="1">
    <source>
        <dbReference type="EMBL" id="SEF11809.1"/>
    </source>
</evidence>
<proteinExistence type="predicted"/>
<dbReference type="SUPFAM" id="SSF158446">
    <property type="entry name" value="IVS-encoded protein-like"/>
    <property type="match status" value="1"/>
</dbReference>
<keyword evidence="2" id="KW-1185">Reference proteome</keyword>
<dbReference type="OrthoDB" id="9811959at2"/>
<dbReference type="PANTHER" id="PTHR38471">
    <property type="entry name" value="FOUR HELIX BUNDLE PROTEIN"/>
    <property type="match status" value="1"/>
</dbReference>
<accession>A0A1H5PD36</accession>
<reference evidence="1 2" key="1">
    <citation type="submission" date="2016-10" db="EMBL/GenBank/DDBJ databases">
        <authorList>
            <person name="de Groot N.N."/>
        </authorList>
    </citation>
    <scope>NUCLEOTIDE SEQUENCE [LARGE SCALE GENOMIC DNA]</scope>
    <source>
        <strain evidence="1 2">DSM 23553</strain>
    </source>
</reference>
<dbReference type="EMBL" id="FNUG01000012">
    <property type="protein sequence ID" value="SEF11809.1"/>
    <property type="molecule type" value="Genomic_DNA"/>
</dbReference>
<dbReference type="PANTHER" id="PTHR38471:SF2">
    <property type="entry name" value="FOUR HELIX BUNDLE PROTEIN"/>
    <property type="match status" value="1"/>
</dbReference>
<sequence length="118" mass="13558">MRNFREYDVWKRGIAFTGGIYILTQHLPDYEKFGIISQIRRASVSIPSNISEGCSRHSEKDFARFVEIALGSAFETETLLIICQEVGYLKQEELNKVVDELQVIQRSLNSLYGKLQGR</sequence>